<feature type="domain" description="T-SNARE coiled-coil homology" evidence="4">
    <location>
        <begin position="132"/>
        <end position="194"/>
    </location>
</feature>
<dbReference type="PROSITE" id="PS00914">
    <property type="entry name" value="SYNTAXIN"/>
    <property type="match status" value="1"/>
</dbReference>
<dbReference type="CDD" id="cd15841">
    <property type="entry name" value="SNARE_Qc"/>
    <property type="match status" value="1"/>
</dbReference>
<reference evidence="5 6" key="1">
    <citation type="submission" date="2024-04" db="EMBL/GenBank/DDBJ databases">
        <title>Genome assembly C_amara_ONT_v2.</title>
        <authorList>
            <person name="Yant L."/>
            <person name="Moore C."/>
            <person name="Slenker M."/>
        </authorList>
    </citation>
    <scope>NUCLEOTIDE SEQUENCE [LARGE SCALE GENOMIC DNA]</scope>
    <source>
        <tissue evidence="5">Leaf</tissue>
    </source>
</reference>
<comment type="similarity">
    <text evidence="1">Belongs to the syntaxin family.</text>
</comment>
<evidence type="ECO:0000313" key="5">
    <source>
        <dbReference type="EMBL" id="KAL1221382.1"/>
    </source>
</evidence>
<dbReference type="Proteomes" id="UP001558713">
    <property type="component" value="Unassembled WGS sequence"/>
</dbReference>
<gene>
    <name evidence="5" type="ORF">V5N11_013781</name>
</gene>
<evidence type="ECO:0000259" key="4">
    <source>
        <dbReference type="PROSITE" id="PS50192"/>
    </source>
</evidence>
<dbReference type="Gene3D" id="1.20.5.110">
    <property type="match status" value="1"/>
</dbReference>
<dbReference type="SUPFAM" id="SSF58038">
    <property type="entry name" value="SNARE fusion complex"/>
    <property type="match status" value="1"/>
</dbReference>
<organism evidence="5 6">
    <name type="scientific">Cardamine amara subsp. amara</name>
    <dbReference type="NCBI Taxonomy" id="228776"/>
    <lineage>
        <taxon>Eukaryota</taxon>
        <taxon>Viridiplantae</taxon>
        <taxon>Streptophyta</taxon>
        <taxon>Embryophyta</taxon>
        <taxon>Tracheophyta</taxon>
        <taxon>Spermatophyta</taxon>
        <taxon>Magnoliopsida</taxon>
        <taxon>eudicotyledons</taxon>
        <taxon>Gunneridae</taxon>
        <taxon>Pentapetalae</taxon>
        <taxon>rosids</taxon>
        <taxon>malvids</taxon>
        <taxon>Brassicales</taxon>
        <taxon>Brassicaceae</taxon>
        <taxon>Cardamineae</taxon>
        <taxon>Cardamine</taxon>
    </lineage>
</organism>
<proteinExistence type="inferred from homology"/>
<evidence type="ECO:0000313" key="6">
    <source>
        <dbReference type="Proteomes" id="UP001558713"/>
    </source>
</evidence>
<dbReference type="EMBL" id="JBANAX010000129">
    <property type="protein sequence ID" value="KAL1221382.1"/>
    <property type="molecule type" value="Genomic_DNA"/>
</dbReference>
<dbReference type="InterPro" id="IPR006012">
    <property type="entry name" value="Syntaxin/epimorphin_CS"/>
</dbReference>
<comment type="caution">
    <text evidence="5">The sequence shown here is derived from an EMBL/GenBank/DDBJ whole genome shotgun (WGS) entry which is preliminary data.</text>
</comment>
<sequence length="210" mass="23527">MASSLDSWMTKHDEGLQLSEEINEMISEKSSLVERGYDPRRHATALRKKIKMLATRVEDLQSLLPKSPGEPISEREMNRCKGMLENLRSKACEMVSAMDMSNFANISSSLGPDDIRSRVIGMNNQGIVGFQRQVMRDQDELLENLEETVINTRRIALAINEDLGLQTRLIEDLGHHVEVSASGLTEAENSLGRGVCMTIIYSVLGFFRLA</sequence>
<keyword evidence="3" id="KW-0653">Protein transport</keyword>
<evidence type="ECO:0000256" key="1">
    <source>
        <dbReference type="ARBA" id="ARBA00009063"/>
    </source>
</evidence>
<dbReference type="GO" id="GO:0015031">
    <property type="term" value="P:protein transport"/>
    <property type="evidence" value="ECO:0007669"/>
    <property type="project" value="UniProtKB-KW"/>
</dbReference>
<protein>
    <submittedName>
        <fullName evidence="5">Syntaxin-51</fullName>
    </submittedName>
</protein>
<keyword evidence="2" id="KW-0813">Transport</keyword>
<evidence type="ECO:0000256" key="2">
    <source>
        <dbReference type="ARBA" id="ARBA00022448"/>
    </source>
</evidence>
<keyword evidence="6" id="KW-1185">Reference proteome</keyword>
<dbReference type="AlphaFoldDB" id="A0ABD1BW00"/>
<evidence type="ECO:0000256" key="3">
    <source>
        <dbReference type="ARBA" id="ARBA00022927"/>
    </source>
</evidence>
<dbReference type="PROSITE" id="PS50192">
    <property type="entry name" value="T_SNARE"/>
    <property type="match status" value="1"/>
</dbReference>
<name>A0ABD1BW00_CARAN</name>
<accession>A0ABD1BW00</accession>
<dbReference type="InterPro" id="IPR000727">
    <property type="entry name" value="T_SNARE_dom"/>
</dbReference>